<evidence type="ECO:0000256" key="1">
    <source>
        <dbReference type="ARBA" id="ARBA00001974"/>
    </source>
</evidence>
<dbReference type="SUPFAM" id="SSF51905">
    <property type="entry name" value="FAD/NAD(P)-binding domain"/>
    <property type="match status" value="1"/>
</dbReference>
<dbReference type="PANTHER" id="PTHR43872">
    <property type="entry name" value="MONOOXYGENASE, PUTATIVE (AFU_ORTHOLOGUE AFUA_8G02570)-RELATED"/>
    <property type="match status" value="1"/>
</dbReference>
<name>A0A4V1RU29_9HYPH</name>
<keyword evidence="4" id="KW-0274">FAD</keyword>
<evidence type="ECO:0000256" key="2">
    <source>
        <dbReference type="ARBA" id="ARBA00010139"/>
    </source>
</evidence>
<protein>
    <submittedName>
        <fullName evidence="8">NAD(P)/FAD-dependent oxidoreductase</fullName>
    </submittedName>
</protein>
<dbReference type="GO" id="GO:0050660">
    <property type="term" value="F:flavin adenine dinucleotide binding"/>
    <property type="evidence" value="ECO:0007669"/>
    <property type="project" value="InterPro"/>
</dbReference>
<accession>A0A4V1RU29</accession>
<comment type="similarity">
    <text evidence="2">Belongs to the FAD-binding monooxygenase family.</text>
</comment>
<evidence type="ECO:0000256" key="6">
    <source>
        <dbReference type="ARBA" id="ARBA00023002"/>
    </source>
</evidence>
<evidence type="ECO:0000256" key="7">
    <source>
        <dbReference type="ARBA" id="ARBA00023033"/>
    </source>
</evidence>
<dbReference type="OrthoDB" id="312624at2"/>
<keyword evidence="6" id="KW-0560">Oxidoreductase</keyword>
<evidence type="ECO:0000256" key="5">
    <source>
        <dbReference type="ARBA" id="ARBA00022857"/>
    </source>
</evidence>
<dbReference type="GO" id="GO:0050661">
    <property type="term" value="F:NADP binding"/>
    <property type="evidence" value="ECO:0007669"/>
    <property type="project" value="InterPro"/>
</dbReference>
<dbReference type="GO" id="GO:0004499">
    <property type="term" value="F:N,N-dimethylaniline monooxygenase activity"/>
    <property type="evidence" value="ECO:0007669"/>
    <property type="project" value="InterPro"/>
</dbReference>
<gene>
    <name evidence="8" type="ORF">D3273_22510</name>
</gene>
<reference evidence="8 9" key="1">
    <citation type="submission" date="2018-12" db="EMBL/GenBank/DDBJ databases">
        <authorList>
            <person name="Grouzdev D.S."/>
            <person name="Krutkina M.S."/>
        </authorList>
    </citation>
    <scope>NUCLEOTIDE SEQUENCE [LARGE SCALE GENOMIC DNA]</scope>
    <source>
        <strain evidence="8 9">RmlP026</strain>
    </source>
</reference>
<keyword evidence="5" id="KW-0521">NADP</keyword>
<dbReference type="Pfam" id="PF13450">
    <property type="entry name" value="NAD_binding_8"/>
    <property type="match status" value="1"/>
</dbReference>
<keyword evidence="7" id="KW-0503">Monooxygenase</keyword>
<keyword evidence="3" id="KW-0285">Flavoprotein</keyword>
<evidence type="ECO:0000256" key="3">
    <source>
        <dbReference type="ARBA" id="ARBA00022630"/>
    </source>
</evidence>
<dbReference type="Gene3D" id="3.50.50.60">
    <property type="entry name" value="FAD/NAD(P)-binding domain"/>
    <property type="match status" value="2"/>
</dbReference>
<reference evidence="8 9" key="2">
    <citation type="submission" date="2019-02" db="EMBL/GenBank/DDBJ databases">
        <title>'Lichenibacterium ramalinii' gen. nov. sp. nov., 'Lichenibacterium minor' gen. nov. sp. nov.</title>
        <authorList>
            <person name="Pankratov T."/>
        </authorList>
    </citation>
    <scope>NUCLEOTIDE SEQUENCE [LARGE SCALE GENOMIC DNA]</scope>
    <source>
        <strain evidence="8 9">RmlP026</strain>
    </source>
</reference>
<dbReference type="InterPro" id="IPR036188">
    <property type="entry name" value="FAD/NAD-bd_sf"/>
</dbReference>
<dbReference type="FunFam" id="3.50.50.60:FF:000228">
    <property type="entry name" value="FAD-containing monooxygenase EthA"/>
    <property type="match status" value="1"/>
</dbReference>
<evidence type="ECO:0000313" key="8">
    <source>
        <dbReference type="EMBL" id="RYC29714.1"/>
    </source>
</evidence>
<proteinExistence type="inferred from homology"/>
<organism evidence="8 9">
    <name type="scientific">Lichenibacterium minor</name>
    <dbReference type="NCBI Taxonomy" id="2316528"/>
    <lineage>
        <taxon>Bacteria</taxon>
        <taxon>Pseudomonadati</taxon>
        <taxon>Pseudomonadota</taxon>
        <taxon>Alphaproteobacteria</taxon>
        <taxon>Hyphomicrobiales</taxon>
        <taxon>Lichenihabitantaceae</taxon>
        <taxon>Lichenibacterium</taxon>
    </lineage>
</organism>
<dbReference type="RefSeq" id="WP_129229142.1">
    <property type="nucleotide sequence ID" value="NZ_QYBB01000042.1"/>
</dbReference>
<comment type="cofactor">
    <cofactor evidence="1">
        <name>FAD</name>
        <dbReference type="ChEBI" id="CHEBI:57692"/>
    </cofactor>
</comment>
<dbReference type="InterPro" id="IPR051820">
    <property type="entry name" value="FAD-binding_MO"/>
</dbReference>
<dbReference type="PANTHER" id="PTHR43872:SF1">
    <property type="entry name" value="MONOOXYGENASE, PUTATIVE (AFU_ORTHOLOGUE AFUA_8G02570)-RELATED"/>
    <property type="match status" value="1"/>
</dbReference>
<sequence>MPARVSSEHVDVLVVGAGLSGIAAAYHLQARLPRKSLVVLEGRDRMGGTWDLFRYPGVRSDSDMQTLGYGFRPWRGDKALADGASIAAYIADTARAFGLDRHIRYGHRVTRAAWSSADALWSVEVERGGEALRFTCGFLFMCSGYYDYASGHRPDWPGAEDFAGQVVHPQFWPADLDYAGKRVVVIGSGATAVTLVPAMADAAAHVTMLQRSPTYVVTRPNRDPFAAKVQKRLPPRLADTVLRWKNVLQSIYFYTLARRKPERVAAAIIGFAQKQLGRDYDVARHFTPTYKPWDQRLCLVPDGDLFRAIRSGKASVVTDTIERFTPGGIRLSSGEELAADVVVTATGLNVKLMGGMAVEVDGAAVDFGRCLSYKGMMFSGVPNFALALGYTNASWTLKCELTAAYVCRLLAHMDRRGQAICVPERGVEGGDAGPALDLTSGYVKRAAGLLPKQGAARPWRVHQNYISDMAAMRFGRVDDGVMRFAPRPAAARRAA</sequence>
<dbReference type="EMBL" id="QYBB01000042">
    <property type="protein sequence ID" value="RYC29714.1"/>
    <property type="molecule type" value="Genomic_DNA"/>
</dbReference>
<dbReference type="PRINTS" id="PR00411">
    <property type="entry name" value="PNDRDTASEI"/>
</dbReference>
<dbReference type="Proteomes" id="UP000290759">
    <property type="component" value="Unassembled WGS sequence"/>
</dbReference>
<comment type="caution">
    <text evidence="8">The sequence shown here is derived from an EMBL/GenBank/DDBJ whole genome shotgun (WGS) entry which is preliminary data.</text>
</comment>
<dbReference type="InterPro" id="IPR020946">
    <property type="entry name" value="Flavin_mOase-like"/>
</dbReference>
<dbReference type="AlphaFoldDB" id="A0A4V1RU29"/>
<evidence type="ECO:0000256" key="4">
    <source>
        <dbReference type="ARBA" id="ARBA00022827"/>
    </source>
</evidence>
<dbReference type="Pfam" id="PF00743">
    <property type="entry name" value="FMO-like"/>
    <property type="match status" value="1"/>
</dbReference>
<evidence type="ECO:0000313" key="9">
    <source>
        <dbReference type="Proteomes" id="UP000290759"/>
    </source>
</evidence>
<keyword evidence="9" id="KW-1185">Reference proteome</keyword>